<evidence type="ECO:0000256" key="10">
    <source>
        <dbReference type="SAM" id="Phobius"/>
    </source>
</evidence>
<dbReference type="InterPro" id="IPR027304">
    <property type="entry name" value="Trigger_fact/SurA_dom_sf"/>
</dbReference>
<evidence type="ECO:0000256" key="8">
    <source>
        <dbReference type="PROSITE-ProRule" id="PRU00278"/>
    </source>
</evidence>
<keyword evidence="7 8" id="KW-0697">Rotamase</keyword>
<comment type="catalytic activity">
    <reaction evidence="7">
        <text>[protein]-peptidylproline (omega=180) = [protein]-peptidylproline (omega=0)</text>
        <dbReference type="Rhea" id="RHEA:16237"/>
        <dbReference type="Rhea" id="RHEA-COMP:10747"/>
        <dbReference type="Rhea" id="RHEA-COMP:10748"/>
        <dbReference type="ChEBI" id="CHEBI:83833"/>
        <dbReference type="ChEBI" id="CHEBI:83834"/>
        <dbReference type="EC" id="5.2.1.8"/>
    </reaction>
</comment>
<feature type="domain" description="PpiC" evidence="11">
    <location>
        <begin position="245"/>
        <end position="335"/>
    </location>
</feature>
<dbReference type="PANTHER" id="PTHR47245:SF2">
    <property type="entry name" value="PEPTIDYL-PROLYL CIS-TRANS ISOMERASE HP_0175-RELATED"/>
    <property type="match status" value="1"/>
</dbReference>
<dbReference type="Gene3D" id="3.10.50.40">
    <property type="match status" value="1"/>
</dbReference>
<comment type="subcellular location">
    <subcellularLocation>
        <location evidence="1">Cell membrane</location>
        <topology evidence="1">Lipid-anchor</topology>
    </subcellularLocation>
</comment>
<keyword evidence="4 7" id="KW-0472">Membrane</keyword>
<dbReference type="Proteomes" id="UP000596857">
    <property type="component" value="Unassembled WGS sequence"/>
</dbReference>
<dbReference type="EC" id="5.2.1.8" evidence="7"/>
<comment type="caution">
    <text evidence="12">The sequence shown here is derived from an EMBL/GenBank/DDBJ whole genome shotgun (WGS) entry which is preliminary data.</text>
</comment>
<dbReference type="InterPro" id="IPR000297">
    <property type="entry name" value="PPIase_PpiC"/>
</dbReference>
<keyword evidence="10" id="KW-0812">Transmembrane</keyword>
<feature type="transmembrane region" description="Helical" evidence="10">
    <location>
        <begin position="94"/>
        <end position="112"/>
    </location>
</feature>
<feature type="region of interest" description="Disordered" evidence="9">
    <location>
        <begin position="380"/>
        <end position="414"/>
    </location>
</feature>
<feature type="region of interest" description="Disordered" evidence="9">
    <location>
        <begin position="1"/>
        <end position="67"/>
    </location>
</feature>
<gene>
    <name evidence="7" type="primary">prsA</name>
    <name evidence="12" type="ORF">GC101_05150</name>
</gene>
<comment type="similarity">
    <text evidence="2 7">Belongs to the PrsA family.</text>
</comment>
<evidence type="ECO:0000256" key="1">
    <source>
        <dbReference type="ARBA" id="ARBA00004193"/>
    </source>
</evidence>
<dbReference type="SUPFAM" id="SSF109998">
    <property type="entry name" value="Triger factor/SurA peptide-binding domain-like"/>
    <property type="match status" value="1"/>
</dbReference>
<keyword evidence="7 8" id="KW-0413">Isomerase</keyword>
<dbReference type="PANTHER" id="PTHR47245">
    <property type="entry name" value="PEPTIDYLPROLYL ISOMERASE"/>
    <property type="match status" value="1"/>
</dbReference>
<protein>
    <recommendedName>
        <fullName evidence="7">Foldase protein PrsA</fullName>
        <ecNumber evidence="7">5.2.1.8</ecNumber>
    </recommendedName>
</protein>
<keyword evidence="3 7" id="KW-1003">Cell membrane</keyword>
<dbReference type="EMBL" id="WHOB01000018">
    <property type="protein sequence ID" value="NOU78263.1"/>
    <property type="molecule type" value="Genomic_DNA"/>
</dbReference>
<evidence type="ECO:0000256" key="7">
    <source>
        <dbReference type="HAMAP-Rule" id="MF_01145"/>
    </source>
</evidence>
<sequence length="414" mass="44230">MDKKDFNENGQLENGGTPEENDTSVVTPEDGIEPAEAVSEPQDEVIIPAEPVQAATESSGSVHSPKIEESVPVMNKVGDGTPPSKPAAPAGGKGWMIASIILAAALIVVLIVQPFKKDDSKIAVATVNGTDITKAQLYDKLVEAGGESTLQNLITTTLVDQEAKKANITVTDEDINQEIADLTTQFGGEEALNSALQQSSMTLDDLKKQMPLQVEIRKLVEPKVTITDEDISKYYDENKATFNQEEEVRASHILVETKEEADAIVKQLKDGADFATLAKEKSADTGSKDNGGDLDFFKRADMVAEFSDAAFNLKVGETSGAVKTDYGYHIIKVTDRKEAHEYTLAEKKEEITKTLKAQKVSEMSSTWLADLTKNATITNTLTDTPDASATPAESAAPDASADPAAAAATEAPAK</sequence>
<dbReference type="InterPro" id="IPR023059">
    <property type="entry name" value="Foldase_PrsA"/>
</dbReference>
<evidence type="ECO:0000256" key="3">
    <source>
        <dbReference type="ARBA" id="ARBA00022475"/>
    </source>
</evidence>
<dbReference type="PROSITE" id="PS50198">
    <property type="entry name" value="PPIC_PPIASE_2"/>
    <property type="match status" value="1"/>
</dbReference>
<evidence type="ECO:0000256" key="6">
    <source>
        <dbReference type="ARBA" id="ARBA00023288"/>
    </source>
</evidence>
<dbReference type="RefSeq" id="WP_171716398.1">
    <property type="nucleotide sequence ID" value="NZ_WHOB01000018.1"/>
</dbReference>
<dbReference type="Gene3D" id="1.10.4030.10">
    <property type="entry name" value="Porin chaperone SurA, peptide-binding domain"/>
    <property type="match status" value="1"/>
</dbReference>
<reference evidence="12 13" key="1">
    <citation type="submission" date="2019-10" db="EMBL/GenBank/DDBJ databases">
        <title>Description of Paenibacillus terricola sp. nov.</title>
        <authorList>
            <person name="Carlier A."/>
            <person name="Qi S."/>
        </authorList>
    </citation>
    <scope>NUCLEOTIDE SEQUENCE [LARGE SCALE GENOMIC DNA]</scope>
    <source>
        <strain evidence="12 13">LMG 31459</strain>
    </source>
</reference>
<name>A0ABX1YEC9_9BACL</name>
<dbReference type="SUPFAM" id="SSF54534">
    <property type="entry name" value="FKBP-like"/>
    <property type="match status" value="1"/>
</dbReference>
<keyword evidence="13" id="KW-1185">Reference proteome</keyword>
<organism evidence="12 13">
    <name type="scientific">Paenibacillus phytohabitans</name>
    <dbReference type="NCBI Taxonomy" id="2654978"/>
    <lineage>
        <taxon>Bacteria</taxon>
        <taxon>Bacillati</taxon>
        <taxon>Bacillota</taxon>
        <taxon>Bacilli</taxon>
        <taxon>Bacillales</taxon>
        <taxon>Paenibacillaceae</taxon>
        <taxon>Paenibacillus</taxon>
    </lineage>
</organism>
<dbReference type="HAMAP" id="MF_01145">
    <property type="entry name" value="Foldase_PrsA"/>
    <property type="match status" value="1"/>
</dbReference>
<evidence type="ECO:0000313" key="12">
    <source>
        <dbReference type="EMBL" id="NOU78263.1"/>
    </source>
</evidence>
<evidence type="ECO:0000256" key="2">
    <source>
        <dbReference type="ARBA" id="ARBA00006071"/>
    </source>
</evidence>
<dbReference type="InterPro" id="IPR050245">
    <property type="entry name" value="PrsA_foldase"/>
</dbReference>
<accession>A0ABX1YEC9</accession>
<dbReference type="Pfam" id="PF13624">
    <property type="entry name" value="SurA_N_3"/>
    <property type="match status" value="1"/>
</dbReference>
<keyword evidence="10" id="KW-1133">Transmembrane helix</keyword>
<feature type="compositionally biased region" description="Low complexity" evidence="9">
    <location>
        <begin position="384"/>
        <end position="414"/>
    </location>
</feature>
<keyword evidence="5" id="KW-0564">Palmitate</keyword>
<dbReference type="Pfam" id="PF13616">
    <property type="entry name" value="Rotamase_3"/>
    <property type="match status" value="1"/>
</dbReference>
<dbReference type="GO" id="GO:0016853">
    <property type="term" value="F:isomerase activity"/>
    <property type="evidence" value="ECO:0007669"/>
    <property type="project" value="UniProtKB-KW"/>
</dbReference>
<evidence type="ECO:0000259" key="11">
    <source>
        <dbReference type="PROSITE" id="PS50198"/>
    </source>
</evidence>
<evidence type="ECO:0000313" key="13">
    <source>
        <dbReference type="Proteomes" id="UP000596857"/>
    </source>
</evidence>
<evidence type="ECO:0000256" key="9">
    <source>
        <dbReference type="SAM" id="MobiDB-lite"/>
    </source>
</evidence>
<keyword evidence="7" id="KW-0732">Signal</keyword>
<dbReference type="InterPro" id="IPR046357">
    <property type="entry name" value="PPIase_dom_sf"/>
</dbReference>
<evidence type="ECO:0000256" key="4">
    <source>
        <dbReference type="ARBA" id="ARBA00023136"/>
    </source>
</evidence>
<comment type="function">
    <text evidence="7">Plays a major role in protein secretion by helping the post-translocational extracellular folding of several secreted proteins.</text>
</comment>
<proteinExistence type="inferred from homology"/>
<evidence type="ECO:0000256" key="5">
    <source>
        <dbReference type="ARBA" id="ARBA00023139"/>
    </source>
</evidence>
<keyword evidence="6" id="KW-0449">Lipoprotein</keyword>